<comment type="subcellular location">
    <subcellularLocation>
        <location evidence="1">Membrane</location>
    </subcellularLocation>
</comment>
<evidence type="ECO:0000256" key="3">
    <source>
        <dbReference type="ARBA" id="ARBA00023136"/>
    </source>
</evidence>
<accession>A0ABY8H3T8</accession>
<dbReference type="InterPro" id="IPR012338">
    <property type="entry name" value="Beta-lactam/transpept-like"/>
</dbReference>
<reference evidence="6 7" key="1">
    <citation type="submission" date="2023-04" db="EMBL/GenBank/DDBJ databases">
        <title>Funneling lignin-derived compounds into biodiesel using alkali-halophilic Citricoccus sp. P2.</title>
        <authorList>
            <person name="Luo C.-B."/>
        </authorList>
    </citation>
    <scope>NUCLEOTIDE SEQUENCE [LARGE SCALE GENOMIC DNA]</scope>
    <source>
        <strain evidence="6 7">P2</strain>
    </source>
</reference>
<gene>
    <name evidence="6" type="ORF">P8192_08795</name>
</gene>
<protein>
    <submittedName>
        <fullName evidence="6">Penicillin-binding protein 2</fullName>
    </submittedName>
</protein>
<keyword evidence="3" id="KW-0472">Membrane</keyword>
<feature type="domain" description="Penicillin-binding protein transpeptidase" evidence="4">
    <location>
        <begin position="261"/>
        <end position="558"/>
    </location>
</feature>
<evidence type="ECO:0000256" key="1">
    <source>
        <dbReference type="ARBA" id="ARBA00004370"/>
    </source>
</evidence>
<dbReference type="EMBL" id="CP121252">
    <property type="protein sequence ID" value="WFP15509.1"/>
    <property type="molecule type" value="Genomic_DNA"/>
</dbReference>
<sequence length="593" mass="64422">MAAQTSTPVSQRRLRVGIAMALTLLVILAGRLVFIQGVDAAGNAEKAMNQRLRPVELAPERGSILDTEGRVLAESVQRYDLVVDQRLVKDYTVWNNEKGGFDDVELDDALAELSEVLNIEVSELRALMVGDRPYRVVTRNVTPAVKNDAMAIKIPGLISQQVSERTYPNGAIAGSILGFLGSEGEPLEGLELSQNEHLTGTAGERLFEISADGVRIPNASFSETPAVNGQDLQLTIDQDVQWFAQEAIAAKANEYNAEWAAMTVLEAKTGDIVAMADSTTVDPAQPNETDSKFWRPLSVTQAFEPGSTGKIPTFAMALEEGSVTPEQGWTVPNSEEFSGQIINDSMEHSTYDMTTAGIFARSYNTGTVQVALTQDKETRHEYLERFGIGSAIGIGLPYAASGTLADWEDWDGRQQFTTTFGQGYSQTVLHTAQMTQAIANGGVMNSPRLIKALLDEDGTEHEVEPEEGTRVISEETAAEMLKLMEGVVDHGTAQPAQIAGYRVGGKTGTGQAAGVGGYDGHTTSFTMVAPLDDPEYIVTVSVYRPQGNWRDWKVTDTASQVMSYVLNKYNVPPNDAESESYDAFTEDPQKRAW</sequence>
<dbReference type="PANTHER" id="PTHR30627:SF1">
    <property type="entry name" value="PEPTIDOGLYCAN D,D-TRANSPEPTIDASE FTSI"/>
    <property type="match status" value="1"/>
</dbReference>
<evidence type="ECO:0000259" key="4">
    <source>
        <dbReference type="Pfam" id="PF00905"/>
    </source>
</evidence>
<proteinExistence type="inferred from homology"/>
<keyword evidence="7" id="KW-1185">Reference proteome</keyword>
<dbReference type="InterPro" id="IPR001460">
    <property type="entry name" value="PCN-bd_Tpept"/>
</dbReference>
<feature type="domain" description="Penicillin-binding protein dimerisation" evidence="5">
    <location>
        <begin position="58"/>
        <end position="217"/>
    </location>
</feature>
<evidence type="ECO:0000313" key="7">
    <source>
        <dbReference type="Proteomes" id="UP001219037"/>
    </source>
</evidence>
<dbReference type="PANTHER" id="PTHR30627">
    <property type="entry name" value="PEPTIDOGLYCAN D,D-TRANSPEPTIDASE"/>
    <property type="match status" value="1"/>
</dbReference>
<evidence type="ECO:0000259" key="5">
    <source>
        <dbReference type="Pfam" id="PF03717"/>
    </source>
</evidence>
<dbReference type="RefSeq" id="WP_278156300.1">
    <property type="nucleotide sequence ID" value="NZ_CP121252.1"/>
</dbReference>
<dbReference type="InterPro" id="IPR005311">
    <property type="entry name" value="PBP_dimer"/>
</dbReference>
<organism evidence="6 7">
    <name type="scientific">Citricoccus muralis</name>
    <dbReference type="NCBI Taxonomy" id="169134"/>
    <lineage>
        <taxon>Bacteria</taxon>
        <taxon>Bacillati</taxon>
        <taxon>Actinomycetota</taxon>
        <taxon>Actinomycetes</taxon>
        <taxon>Micrococcales</taxon>
        <taxon>Micrococcaceae</taxon>
        <taxon>Citricoccus</taxon>
    </lineage>
</organism>
<dbReference type="SUPFAM" id="SSF56601">
    <property type="entry name" value="beta-lactamase/transpeptidase-like"/>
    <property type="match status" value="1"/>
</dbReference>
<dbReference type="Gene3D" id="3.90.1310.10">
    <property type="entry name" value="Penicillin-binding protein 2a (Domain 2)"/>
    <property type="match status" value="1"/>
</dbReference>
<dbReference type="Pfam" id="PF03717">
    <property type="entry name" value="PBP_dimer"/>
    <property type="match status" value="1"/>
</dbReference>
<comment type="similarity">
    <text evidence="2">Belongs to the transpeptidase family.</text>
</comment>
<dbReference type="Proteomes" id="UP001219037">
    <property type="component" value="Chromosome"/>
</dbReference>
<dbReference type="Gene3D" id="3.40.710.10">
    <property type="entry name" value="DD-peptidase/beta-lactamase superfamily"/>
    <property type="match status" value="1"/>
</dbReference>
<dbReference type="SUPFAM" id="SSF56519">
    <property type="entry name" value="Penicillin binding protein dimerisation domain"/>
    <property type="match status" value="1"/>
</dbReference>
<dbReference type="InterPro" id="IPR050515">
    <property type="entry name" value="Beta-lactam/transpept"/>
</dbReference>
<evidence type="ECO:0000313" key="6">
    <source>
        <dbReference type="EMBL" id="WFP15509.1"/>
    </source>
</evidence>
<dbReference type="InterPro" id="IPR036138">
    <property type="entry name" value="PBP_dimer_sf"/>
</dbReference>
<dbReference type="Pfam" id="PF00905">
    <property type="entry name" value="Transpeptidase"/>
    <property type="match status" value="1"/>
</dbReference>
<evidence type="ECO:0000256" key="2">
    <source>
        <dbReference type="ARBA" id="ARBA00007171"/>
    </source>
</evidence>
<name>A0ABY8H3T8_9MICC</name>
<dbReference type="Gene3D" id="3.30.450.330">
    <property type="match status" value="1"/>
</dbReference>